<accession>A0A834T3U2</accession>
<sequence length="193" mass="22095">MGGSQLPSRDNISKLSKLPLQSRGSSRLVVEGMSEHILEWEARFEGLNLGMQQFQVRLDIRMCTTRLAAFAMRGRPWEALEFGIHEFSTKRDCFVALKIRKGSMVLEVDEYALVSIWEQACQAMSNYAEDCPMDVLRPLSFVPLAMHDEFMRRQIGVVLGTALRLVNDSILREESVHRTQLESMRNLRTKVFG</sequence>
<evidence type="ECO:0000313" key="1">
    <source>
        <dbReference type="EMBL" id="KAF7814632.1"/>
    </source>
</evidence>
<dbReference type="EMBL" id="JAAIUW010000009">
    <property type="protein sequence ID" value="KAF7814632.1"/>
    <property type="molecule type" value="Genomic_DNA"/>
</dbReference>
<gene>
    <name evidence="1" type="ORF">G2W53_028601</name>
</gene>
<keyword evidence="2" id="KW-1185">Reference proteome</keyword>
<comment type="caution">
    <text evidence="1">The sequence shown here is derived from an EMBL/GenBank/DDBJ whole genome shotgun (WGS) entry which is preliminary data.</text>
</comment>
<dbReference type="AlphaFoldDB" id="A0A834T3U2"/>
<evidence type="ECO:0000313" key="2">
    <source>
        <dbReference type="Proteomes" id="UP000634136"/>
    </source>
</evidence>
<name>A0A834T3U2_9FABA</name>
<dbReference type="Proteomes" id="UP000634136">
    <property type="component" value="Unassembled WGS sequence"/>
</dbReference>
<organism evidence="1 2">
    <name type="scientific">Senna tora</name>
    <dbReference type="NCBI Taxonomy" id="362788"/>
    <lineage>
        <taxon>Eukaryota</taxon>
        <taxon>Viridiplantae</taxon>
        <taxon>Streptophyta</taxon>
        <taxon>Embryophyta</taxon>
        <taxon>Tracheophyta</taxon>
        <taxon>Spermatophyta</taxon>
        <taxon>Magnoliopsida</taxon>
        <taxon>eudicotyledons</taxon>
        <taxon>Gunneridae</taxon>
        <taxon>Pentapetalae</taxon>
        <taxon>rosids</taxon>
        <taxon>fabids</taxon>
        <taxon>Fabales</taxon>
        <taxon>Fabaceae</taxon>
        <taxon>Caesalpinioideae</taxon>
        <taxon>Cassia clade</taxon>
        <taxon>Senna</taxon>
    </lineage>
</organism>
<proteinExistence type="predicted"/>
<reference evidence="1" key="1">
    <citation type="submission" date="2020-09" db="EMBL/GenBank/DDBJ databases">
        <title>Genome-Enabled Discovery of Anthraquinone Biosynthesis in Senna tora.</title>
        <authorList>
            <person name="Kang S.-H."/>
            <person name="Pandey R.P."/>
            <person name="Lee C.-M."/>
            <person name="Sim J.-S."/>
            <person name="Jeong J.-T."/>
            <person name="Choi B.-S."/>
            <person name="Jung M."/>
            <person name="Ginzburg D."/>
            <person name="Zhao K."/>
            <person name="Won S.Y."/>
            <person name="Oh T.-J."/>
            <person name="Yu Y."/>
            <person name="Kim N.-H."/>
            <person name="Lee O.R."/>
            <person name="Lee T.-H."/>
            <person name="Bashyal P."/>
            <person name="Kim T.-S."/>
            <person name="Lee W.-H."/>
            <person name="Kawkins C."/>
            <person name="Kim C.-K."/>
            <person name="Kim J.S."/>
            <person name="Ahn B.O."/>
            <person name="Rhee S.Y."/>
            <person name="Sohng J.K."/>
        </authorList>
    </citation>
    <scope>NUCLEOTIDE SEQUENCE</scope>
    <source>
        <tissue evidence="1">Leaf</tissue>
    </source>
</reference>
<protein>
    <submittedName>
        <fullName evidence="1">Uncharacterized protein</fullName>
    </submittedName>
</protein>